<feature type="compositionally biased region" description="Basic and acidic residues" evidence="2">
    <location>
        <begin position="110"/>
        <end position="149"/>
    </location>
</feature>
<feature type="region of interest" description="Disordered" evidence="2">
    <location>
        <begin position="214"/>
        <end position="233"/>
    </location>
</feature>
<accession>A0AAD6XR96</accession>
<evidence type="ECO:0000256" key="2">
    <source>
        <dbReference type="SAM" id="MobiDB-lite"/>
    </source>
</evidence>
<feature type="region of interest" description="Disordered" evidence="2">
    <location>
        <begin position="71"/>
        <end position="170"/>
    </location>
</feature>
<protein>
    <submittedName>
        <fullName evidence="3">Uncharacterized protein</fullName>
    </submittedName>
</protein>
<comment type="caution">
    <text evidence="3">The sequence shown here is derived from an EMBL/GenBank/DDBJ whole genome shotgun (WGS) entry which is preliminary data.</text>
</comment>
<gene>
    <name evidence="3" type="ORF">B0H15DRAFT_930777</name>
</gene>
<dbReference type="EMBL" id="JARJCN010000024">
    <property type="protein sequence ID" value="KAJ7089314.1"/>
    <property type="molecule type" value="Genomic_DNA"/>
</dbReference>
<sequence length="692" mass="76766">MNLRYTGSAEGGTSRAEGRRAGSMCAVPWQPEIGLGLGAARTRGAPADCRGARVDSAQYGHVAASAFVARRRSTAASCSAKPRTGKSMLKSGSSSGGGPSHFGVCTVQLVEDRSRDSDTRIDPGGRWGSEKRRDPRLTTSAGEERKGRGESGTGGHEVRRGRTDRGGRAWCGNGNEHGGVGLERKWQRVALGCTAPRRQICAAGTRIGLGVSAGQRRRIAPSDRTREGGAGRALARDDASDAALLAREEEGTELLRMLLEEAKELAREDETELDRTVDAAKGEKLLERDADGELLDGTEDERGAEADDAELLREAELLERMEEEPGTELLEREADADDETRELDAEDERGTEDDDAELLERMEEEPGAELLEREVDKLEREVEDSKLERGTEAELRDAEEAELLARDDAGVEISHWEDVEDDERTAELLRTLEITEELARDDTLDTELACEVDAELERGAEDEERSDAELLTREDECETELLCELEETELREDEVTDLLRALEGADDRELDAELARDEEATELLRALLEGADEREVEAELVREDALDAELLVREDDAELLPRDDEGVPELLRTLLDEAKERELAREDVLDTELLARGDDTELLRTLLDEADERELAREEALDAELVAREDDATELLQLLGWAEEELRTLEDERDTEAEEGLRALLALPVKLLRALLERTEEAGDEDWERTRR</sequence>
<keyword evidence="4" id="KW-1185">Reference proteome</keyword>
<feature type="compositionally biased region" description="Acidic residues" evidence="2">
    <location>
        <begin position="334"/>
        <end position="367"/>
    </location>
</feature>
<feature type="compositionally biased region" description="Low complexity" evidence="2">
    <location>
        <begin position="71"/>
        <end position="93"/>
    </location>
</feature>
<feature type="compositionally biased region" description="Basic and acidic residues" evidence="2">
    <location>
        <begin position="265"/>
        <end position="291"/>
    </location>
</feature>
<dbReference type="Proteomes" id="UP001222325">
    <property type="component" value="Unassembled WGS sequence"/>
</dbReference>
<feature type="compositionally biased region" description="Basic and acidic residues" evidence="2">
    <location>
        <begin position="300"/>
        <end position="320"/>
    </location>
</feature>
<feature type="region of interest" description="Disordered" evidence="2">
    <location>
        <begin position="265"/>
        <end position="367"/>
    </location>
</feature>
<evidence type="ECO:0000256" key="1">
    <source>
        <dbReference type="SAM" id="Coils"/>
    </source>
</evidence>
<feature type="compositionally biased region" description="Basic and acidic residues" evidence="2">
    <location>
        <begin position="220"/>
        <end position="233"/>
    </location>
</feature>
<feature type="coiled-coil region" evidence="1">
    <location>
        <begin position="632"/>
        <end position="659"/>
    </location>
</feature>
<name>A0AAD6XR96_9AGAR</name>
<feature type="compositionally biased region" description="Basic and acidic residues" evidence="2">
    <location>
        <begin position="156"/>
        <end position="167"/>
    </location>
</feature>
<feature type="region of interest" description="Disordered" evidence="2">
    <location>
        <begin position="1"/>
        <end position="22"/>
    </location>
</feature>
<evidence type="ECO:0000313" key="3">
    <source>
        <dbReference type="EMBL" id="KAJ7089314.1"/>
    </source>
</evidence>
<proteinExistence type="predicted"/>
<keyword evidence="1" id="KW-0175">Coiled coil</keyword>
<reference evidence="3" key="1">
    <citation type="submission" date="2023-03" db="EMBL/GenBank/DDBJ databases">
        <title>Massive genome expansion in bonnet fungi (Mycena s.s.) driven by repeated elements and novel gene families across ecological guilds.</title>
        <authorList>
            <consortium name="Lawrence Berkeley National Laboratory"/>
            <person name="Harder C.B."/>
            <person name="Miyauchi S."/>
            <person name="Viragh M."/>
            <person name="Kuo A."/>
            <person name="Thoen E."/>
            <person name="Andreopoulos B."/>
            <person name="Lu D."/>
            <person name="Skrede I."/>
            <person name="Drula E."/>
            <person name="Henrissat B."/>
            <person name="Morin E."/>
            <person name="Kohler A."/>
            <person name="Barry K."/>
            <person name="LaButti K."/>
            <person name="Morin E."/>
            <person name="Salamov A."/>
            <person name="Lipzen A."/>
            <person name="Mereny Z."/>
            <person name="Hegedus B."/>
            <person name="Baldrian P."/>
            <person name="Stursova M."/>
            <person name="Weitz H."/>
            <person name="Taylor A."/>
            <person name="Grigoriev I.V."/>
            <person name="Nagy L.G."/>
            <person name="Martin F."/>
            <person name="Kauserud H."/>
        </authorList>
    </citation>
    <scope>NUCLEOTIDE SEQUENCE</scope>
    <source>
        <strain evidence="3">CBHHK173m</strain>
    </source>
</reference>
<organism evidence="3 4">
    <name type="scientific">Mycena belliarum</name>
    <dbReference type="NCBI Taxonomy" id="1033014"/>
    <lineage>
        <taxon>Eukaryota</taxon>
        <taxon>Fungi</taxon>
        <taxon>Dikarya</taxon>
        <taxon>Basidiomycota</taxon>
        <taxon>Agaricomycotina</taxon>
        <taxon>Agaricomycetes</taxon>
        <taxon>Agaricomycetidae</taxon>
        <taxon>Agaricales</taxon>
        <taxon>Marasmiineae</taxon>
        <taxon>Mycenaceae</taxon>
        <taxon>Mycena</taxon>
    </lineage>
</organism>
<dbReference type="AlphaFoldDB" id="A0AAD6XR96"/>
<evidence type="ECO:0000313" key="4">
    <source>
        <dbReference type="Proteomes" id="UP001222325"/>
    </source>
</evidence>